<keyword evidence="3" id="KW-1185">Reference proteome</keyword>
<proteinExistence type="predicted"/>
<name>A0A3P3DAY3_9RHOB</name>
<reference evidence="2 3" key="1">
    <citation type="submission" date="2018-11" db="EMBL/GenBank/DDBJ databases">
        <title>Gemmobacter sp. nov., YIM 102744-1 draft genome.</title>
        <authorList>
            <person name="Li G."/>
            <person name="Jiang Y."/>
        </authorList>
    </citation>
    <scope>NUCLEOTIDE SEQUENCE [LARGE SCALE GENOMIC DNA]</scope>
    <source>
        <strain evidence="2 3">YIM 102744-1</strain>
    </source>
</reference>
<keyword evidence="2" id="KW-0808">Transferase</keyword>
<evidence type="ECO:0000259" key="1">
    <source>
        <dbReference type="Pfam" id="PF01755"/>
    </source>
</evidence>
<dbReference type="Pfam" id="PF01755">
    <property type="entry name" value="Glyco_transf_25"/>
    <property type="match status" value="1"/>
</dbReference>
<dbReference type="OrthoDB" id="259382at2"/>
<accession>A0A3P3DAY3</accession>
<evidence type="ECO:0000313" key="3">
    <source>
        <dbReference type="Proteomes" id="UP000282125"/>
    </source>
</evidence>
<dbReference type="CDD" id="cd06532">
    <property type="entry name" value="Glyco_transf_25"/>
    <property type="match status" value="1"/>
</dbReference>
<dbReference type="GO" id="GO:0016740">
    <property type="term" value="F:transferase activity"/>
    <property type="evidence" value="ECO:0007669"/>
    <property type="project" value="UniProtKB-KW"/>
</dbReference>
<dbReference type="RefSeq" id="WP_124966237.1">
    <property type="nucleotide sequence ID" value="NZ_RRAZ01000029.1"/>
</dbReference>
<feature type="domain" description="Glycosyl transferase family 25" evidence="1">
    <location>
        <begin position="13"/>
        <end position="183"/>
    </location>
</feature>
<protein>
    <submittedName>
        <fullName evidence="2">Glycosyltransferase family 25 protein</fullName>
    </submittedName>
</protein>
<comment type="caution">
    <text evidence="2">The sequence shown here is derived from an EMBL/GenBank/DDBJ whole genome shotgun (WGS) entry which is preliminary data.</text>
</comment>
<dbReference type="AlphaFoldDB" id="A0A3P3DAY3"/>
<dbReference type="EMBL" id="RRAZ01000029">
    <property type="protein sequence ID" value="RRH71510.1"/>
    <property type="molecule type" value="Genomic_DNA"/>
</dbReference>
<gene>
    <name evidence="2" type="ORF">EG244_16260</name>
</gene>
<sequence>MSNDLTRLAAWYINLDRSTERREAMEARLAALDLPFAVSRFSGVDGRADASLAGRFVDAPAFCRQMAREILPGEIGVFLSHLRVWEAFLASDAEVALVMEDDVVFHDDFKAALEVALSQQSRWDMLKLNKIRAKVPVTQFNAGGYDFNLYLGPATGFGAYLITRALAQKLVARVLPIRLPVDYEATRWWAHDFRLLGLEPFPSHVDDGGLSTINGRNFEAVKKPPKHQRWRNYAMRGGNYGRRLAMLLKFKLLKRI</sequence>
<evidence type="ECO:0000313" key="2">
    <source>
        <dbReference type="EMBL" id="RRH71510.1"/>
    </source>
</evidence>
<dbReference type="Proteomes" id="UP000282125">
    <property type="component" value="Unassembled WGS sequence"/>
</dbReference>
<dbReference type="InterPro" id="IPR002654">
    <property type="entry name" value="Glyco_trans_25"/>
</dbReference>
<organism evidence="2 3">
    <name type="scientific">Falsigemmobacter faecalis</name>
    <dbReference type="NCBI Taxonomy" id="2488730"/>
    <lineage>
        <taxon>Bacteria</taxon>
        <taxon>Pseudomonadati</taxon>
        <taxon>Pseudomonadota</taxon>
        <taxon>Alphaproteobacteria</taxon>
        <taxon>Rhodobacterales</taxon>
        <taxon>Paracoccaceae</taxon>
        <taxon>Falsigemmobacter</taxon>
    </lineage>
</organism>